<comment type="caution">
    <text evidence="2">The sequence shown here is derived from an EMBL/GenBank/DDBJ whole genome shotgun (WGS) entry which is preliminary data.</text>
</comment>
<organism evidence="2 3">
    <name type="scientific">Vibrio ulleungensis</name>
    <dbReference type="NCBI Taxonomy" id="2807619"/>
    <lineage>
        <taxon>Bacteria</taxon>
        <taxon>Pseudomonadati</taxon>
        <taxon>Pseudomonadota</taxon>
        <taxon>Gammaproteobacteria</taxon>
        <taxon>Vibrionales</taxon>
        <taxon>Vibrionaceae</taxon>
        <taxon>Vibrio</taxon>
    </lineage>
</organism>
<dbReference type="Proteomes" id="UP000809621">
    <property type="component" value="Unassembled WGS sequence"/>
</dbReference>
<dbReference type="RefSeq" id="WP_205158862.1">
    <property type="nucleotide sequence ID" value="NZ_JAFEUM010000005.1"/>
</dbReference>
<feature type="domain" description="N-acetyltransferase" evidence="1">
    <location>
        <begin position="12"/>
        <end position="156"/>
    </location>
</feature>
<accession>A0ABS2HMG2</accession>
<dbReference type="InterPro" id="IPR016181">
    <property type="entry name" value="Acyl_CoA_acyltransferase"/>
</dbReference>
<dbReference type="EMBL" id="JAFEUM010000005">
    <property type="protein sequence ID" value="MBM7037322.1"/>
    <property type="molecule type" value="Genomic_DNA"/>
</dbReference>
<gene>
    <name evidence="2" type="ORF">JQC93_12985</name>
</gene>
<evidence type="ECO:0000313" key="3">
    <source>
        <dbReference type="Proteomes" id="UP000809621"/>
    </source>
</evidence>
<reference evidence="2 3" key="1">
    <citation type="submission" date="2021-02" db="EMBL/GenBank/DDBJ databases">
        <authorList>
            <person name="Park J.-S."/>
        </authorList>
    </citation>
    <scope>NUCLEOTIDE SEQUENCE [LARGE SCALE GENOMIC DNA]</scope>
    <source>
        <strain evidence="2 3">188UL20-2</strain>
    </source>
</reference>
<proteinExistence type="predicted"/>
<dbReference type="SUPFAM" id="SSF55729">
    <property type="entry name" value="Acyl-CoA N-acyltransferases (Nat)"/>
    <property type="match status" value="1"/>
</dbReference>
<sequence>MSKQHDIEWRALTFSQLSTNELFDIMKLRVDVFVVEQNCPYPELDAKDKLTTTVHLAGYIEGELALYTRLLDRNVSYDDCYSIGRVIVAPTWRQARLGDVLMQKSIHEIGQHLGSGPIQIGAQYHLRKFYQKHGFVQCSEEYDEDGIEHIDMLKTP</sequence>
<evidence type="ECO:0000259" key="1">
    <source>
        <dbReference type="PROSITE" id="PS51186"/>
    </source>
</evidence>
<keyword evidence="3" id="KW-1185">Reference proteome</keyword>
<dbReference type="Pfam" id="PF13673">
    <property type="entry name" value="Acetyltransf_10"/>
    <property type="match status" value="1"/>
</dbReference>
<protein>
    <submittedName>
        <fullName evidence="2">GNAT family N-acetyltransferase</fullName>
    </submittedName>
</protein>
<dbReference type="Gene3D" id="3.40.630.30">
    <property type="match status" value="1"/>
</dbReference>
<evidence type="ECO:0000313" key="2">
    <source>
        <dbReference type="EMBL" id="MBM7037322.1"/>
    </source>
</evidence>
<dbReference type="PROSITE" id="PS51186">
    <property type="entry name" value="GNAT"/>
    <property type="match status" value="1"/>
</dbReference>
<name>A0ABS2HMG2_9VIBR</name>
<dbReference type="InterPro" id="IPR000182">
    <property type="entry name" value="GNAT_dom"/>
</dbReference>